<evidence type="ECO:0000313" key="2">
    <source>
        <dbReference type="Proteomes" id="UP000078046"/>
    </source>
</evidence>
<dbReference type="EMBL" id="LWCA01001337">
    <property type="protein sequence ID" value="OAF65346.1"/>
    <property type="molecule type" value="Genomic_DNA"/>
</dbReference>
<protein>
    <submittedName>
        <fullName evidence="1">Uncharacterized protein</fullName>
    </submittedName>
</protein>
<dbReference type="Proteomes" id="UP000078046">
    <property type="component" value="Unassembled WGS sequence"/>
</dbReference>
<dbReference type="AlphaFoldDB" id="A0A177ATL2"/>
<accession>A0A177ATL2</accession>
<evidence type="ECO:0000313" key="1">
    <source>
        <dbReference type="EMBL" id="OAF65346.1"/>
    </source>
</evidence>
<feature type="non-terminal residue" evidence="1">
    <location>
        <position position="92"/>
    </location>
</feature>
<reference evidence="1 2" key="1">
    <citation type="submission" date="2016-04" db="EMBL/GenBank/DDBJ databases">
        <title>The genome of Intoshia linei affirms orthonectids as highly simplified spiralians.</title>
        <authorList>
            <person name="Mikhailov K.V."/>
            <person name="Slusarev G.S."/>
            <person name="Nikitin M.A."/>
            <person name="Logacheva M.D."/>
            <person name="Penin A."/>
            <person name="Aleoshin V."/>
            <person name="Panchin Y.V."/>
        </authorList>
    </citation>
    <scope>NUCLEOTIDE SEQUENCE [LARGE SCALE GENOMIC DNA]</scope>
    <source>
        <strain evidence="1">Intl2013</strain>
        <tissue evidence="1">Whole animal</tissue>
    </source>
</reference>
<name>A0A177ATL2_9BILA</name>
<sequence length="92" mass="10818">MEKITTQIVADKDYTINFSVKPNEAFLVSQSNYINIMNEYSNEKFISKFPFNQRQQKTKTITPNYSTCVKKISTNSLLPNYQNEFQYTSKIK</sequence>
<keyword evidence="2" id="KW-1185">Reference proteome</keyword>
<comment type="caution">
    <text evidence="1">The sequence shown here is derived from an EMBL/GenBank/DDBJ whole genome shotgun (WGS) entry which is preliminary data.</text>
</comment>
<organism evidence="1 2">
    <name type="scientific">Intoshia linei</name>
    <dbReference type="NCBI Taxonomy" id="1819745"/>
    <lineage>
        <taxon>Eukaryota</taxon>
        <taxon>Metazoa</taxon>
        <taxon>Spiralia</taxon>
        <taxon>Lophotrochozoa</taxon>
        <taxon>Mesozoa</taxon>
        <taxon>Orthonectida</taxon>
        <taxon>Rhopaluridae</taxon>
        <taxon>Intoshia</taxon>
    </lineage>
</organism>
<gene>
    <name evidence="1" type="ORF">A3Q56_06935</name>
</gene>
<proteinExistence type="predicted"/>